<dbReference type="PANTHER" id="PTHR43329">
    <property type="entry name" value="EPOXIDE HYDROLASE"/>
    <property type="match status" value="1"/>
</dbReference>
<evidence type="ECO:0000259" key="2">
    <source>
        <dbReference type="Pfam" id="PF00561"/>
    </source>
</evidence>
<dbReference type="PRINTS" id="PR00111">
    <property type="entry name" value="ABHYDROLASE"/>
</dbReference>
<dbReference type="SUPFAM" id="SSF53474">
    <property type="entry name" value="alpha/beta-Hydrolases"/>
    <property type="match status" value="1"/>
</dbReference>
<dbReference type="Pfam" id="PF00561">
    <property type="entry name" value="Abhydrolase_1"/>
    <property type="match status" value="1"/>
</dbReference>
<dbReference type="Proteomes" id="UP000314616">
    <property type="component" value="Chromosome"/>
</dbReference>
<proteinExistence type="predicted"/>
<gene>
    <name evidence="3" type="ORF">FE374_02010</name>
</gene>
<reference evidence="3 4" key="1">
    <citation type="submission" date="2019-05" db="EMBL/GenBank/DDBJ databases">
        <title>Georgenia *** sp. nov., and Georgenia *** sp. nov., isolated from the intestinal contents of plateau pika (Ochotona curzoniae) in the Qinghai-Tibet plateau of China.</title>
        <authorList>
            <person name="Tian Z."/>
        </authorList>
    </citation>
    <scope>NUCLEOTIDE SEQUENCE [LARGE SCALE GENOMIC DNA]</scope>
    <source>
        <strain evidence="3 4">Z443</strain>
    </source>
</reference>
<dbReference type="InterPro" id="IPR000639">
    <property type="entry name" value="Epox_hydrolase-like"/>
</dbReference>
<dbReference type="InterPro" id="IPR000073">
    <property type="entry name" value="AB_hydrolase_1"/>
</dbReference>
<accession>A0A5B8BZ29</accession>
<protein>
    <submittedName>
        <fullName evidence="3">Alpha/beta hydrolase</fullName>
    </submittedName>
</protein>
<dbReference type="AlphaFoldDB" id="A0A5B8BZ29"/>
<name>A0A5B8BZ29_9MICO</name>
<dbReference type="Gene3D" id="3.40.50.1820">
    <property type="entry name" value="alpha/beta hydrolase"/>
    <property type="match status" value="1"/>
</dbReference>
<organism evidence="3 4">
    <name type="scientific">Georgenia yuyongxinii</name>
    <dbReference type="NCBI Taxonomy" id="2589797"/>
    <lineage>
        <taxon>Bacteria</taxon>
        <taxon>Bacillati</taxon>
        <taxon>Actinomycetota</taxon>
        <taxon>Actinomycetes</taxon>
        <taxon>Micrococcales</taxon>
        <taxon>Bogoriellaceae</taxon>
        <taxon>Georgenia</taxon>
    </lineage>
</organism>
<sequence>MVADPSCVLVPGPWEHRNVPANGAQFHVVLAGPADSRRPLVVLLHAFPQFWWAWRQQIPALAEAGYRVAAMDLRGFGGSDKPPRRHETAVFARDVAGVIRSLGAADAVVVGHGFGGTVAWSMPSFAPGLTRAVAVLANPHPLPLHRLGNKMPVRALATLARFQVPWFPERALREGTLVADLLREWSAPGNDGATSQAPRYTEAMGLPFAAHSAMEHFRWLVRSTPRTDGRRYLAAVSRPVTVPVLSVRGASDRLLPARTFARDAEFVTGPLREHVVAGAGHFLPEEAPEEVTDLLLAFLATQHDAADGREISSSR</sequence>
<dbReference type="OrthoDB" id="2987348at2"/>
<keyword evidence="1 3" id="KW-0378">Hydrolase</keyword>
<evidence type="ECO:0000313" key="4">
    <source>
        <dbReference type="Proteomes" id="UP000314616"/>
    </source>
</evidence>
<dbReference type="PRINTS" id="PR00412">
    <property type="entry name" value="EPOXHYDRLASE"/>
</dbReference>
<dbReference type="InterPro" id="IPR029058">
    <property type="entry name" value="AB_hydrolase_fold"/>
</dbReference>
<dbReference type="KEGG" id="gyu:FE374_02010"/>
<evidence type="ECO:0000313" key="3">
    <source>
        <dbReference type="EMBL" id="QDC23563.1"/>
    </source>
</evidence>
<evidence type="ECO:0000256" key="1">
    <source>
        <dbReference type="ARBA" id="ARBA00022801"/>
    </source>
</evidence>
<dbReference type="EMBL" id="CP040915">
    <property type="protein sequence ID" value="QDC23563.1"/>
    <property type="molecule type" value="Genomic_DNA"/>
</dbReference>
<feature type="domain" description="AB hydrolase-1" evidence="2">
    <location>
        <begin position="39"/>
        <end position="288"/>
    </location>
</feature>
<dbReference type="RefSeq" id="WP_139927005.1">
    <property type="nucleotide sequence ID" value="NZ_CP040915.1"/>
</dbReference>
<dbReference type="GO" id="GO:0016787">
    <property type="term" value="F:hydrolase activity"/>
    <property type="evidence" value="ECO:0007669"/>
    <property type="project" value="UniProtKB-KW"/>
</dbReference>